<proteinExistence type="inferred from homology"/>
<dbReference type="GO" id="GO:1900376">
    <property type="term" value="P:regulation of secondary metabolite biosynthetic process"/>
    <property type="evidence" value="ECO:0007669"/>
    <property type="project" value="TreeGrafter"/>
</dbReference>
<keyword evidence="4" id="KW-0805">Transcription regulation</keyword>
<evidence type="ECO:0000256" key="6">
    <source>
        <dbReference type="ARBA" id="ARBA00023163"/>
    </source>
</evidence>
<dbReference type="eggNOG" id="COG0735">
    <property type="taxonomic scope" value="Bacteria"/>
</dbReference>
<evidence type="ECO:0000256" key="5">
    <source>
        <dbReference type="ARBA" id="ARBA00023125"/>
    </source>
</evidence>
<dbReference type="GO" id="GO:0045892">
    <property type="term" value="P:negative regulation of DNA-templated transcription"/>
    <property type="evidence" value="ECO:0007669"/>
    <property type="project" value="TreeGrafter"/>
</dbReference>
<evidence type="ECO:0000313" key="8">
    <source>
        <dbReference type="EMBL" id="EFQ04517.1"/>
    </source>
</evidence>
<evidence type="ECO:0000256" key="1">
    <source>
        <dbReference type="ARBA" id="ARBA00007957"/>
    </source>
</evidence>
<sequence>MAIVDIAEVLRQNGYKVTPQRLAVYAVIEHNPTHPNAEVIYRELQPQYPSMSLATVYKTMEIFAKIGVVKVLQCGEDAHRYDYNTMPHAHIRCTSCNQIADVDIDQDGMAKAAAEQTGYVVDSVGVAFTGLCPQCRNKKV</sequence>
<dbReference type="GO" id="GO:0003700">
    <property type="term" value="F:DNA-binding transcription factor activity"/>
    <property type="evidence" value="ECO:0007669"/>
    <property type="project" value="InterPro"/>
</dbReference>
<dbReference type="CDD" id="cd07153">
    <property type="entry name" value="Fur_like"/>
    <property type="match status" value="1"/>
</dbReference>
<reference evidence="8 9" key="1">
    <citation type="submission" date="2010-08" db="EMBL/GenBank/DDBJ databases">
        <authorList>
            <person name="Weinstock G."/>
            <person name="Sodergren E."/>
            <person name="Clifton S."/>
            <person name="Fulton L."/>
            <person name="Fulton B."/>
            <person name="Courtney L."/>
            <person name="Fronick C."/>
            <person name="Harrison M."/>
            <person name="Strong C."/>
            <person name="Farmer C."/>
            <person name="Delahaunty K."/>
            <person name="Markovic C."/>
            <person name="Hall O."/>
            <person name="Minx P."/>
            <person name="Tomlinson C."/>
            <person name="Mitreva M."/>
            <person name="Hou S."/>
            <person name="Chen J."/>
            <person name="Wollam A."/>
            <person name="Pepin K.H."/>
            <person name="Johnson M."/>
            <person name="Bhonagiri V."/>
            <person name="Zhang X."/>
            <person name="Suruliraj S."/>
            <person name="Warren W."/>
            <person name="Chinwalla A."/>
            <person name="Mardis E.R."/>
            <person name="Wilson R.K."/>
        </authorList>
    </citation>
    <scope>NUCLEOTIDE SEQUENCE [LARGE SCALE GENOMIC DNA]</scope>
    <source>
        <strain evidence="8 9">F0359</strain>
    </source>
</reference>
<dbReference type="AlphaFoldDB" id="E2ZAZ6"/>
<name>E2ZAZ6_9FIRM</name>
<gene>
    <name evidence="8" type="ORF">HMPREF9429_00621</name>
</gene>
<dbReference type="EMBL" id="AECS01000014">
    <property type="protein sequence ID" value="EFQ04517.1"/>
    <property type="molecule type" value="Genomic_DNA"/>
</dbReference>
<protein>
    <submittedName>
        <fullName evidence="8">Transcriptional regulator, Fur family</fullName>
    </submittedName>
</protein>
<feature type="binding site" evidence="7">
    <location>
        <position position="135"/>
    </location>
    <ligand>
        <name>Zn(2+)</name>
        <dbReference type="ChEBI" id="CHEBI:29105"/>
    </ligand>
</feature>
<evidence type="ECO:0000313" key="9">
    <source>
        <dbReference type="Proteomes" id="UP000003195"/>
    </source>
</evidence>
<dbReference type="PANTHER" id="PTHR33202:SF8">
    <property type="entry name" value="PEROXIDE-RESPONSIVE REPRESSOR PERR"/>
    <property type="match status" value="1"/>
</dbReference>
<keyword evidence="2" id="KW-0678">Repressor</keyword>
<dbReference type="SUPFAM" id="SSF46785">
    <property type="entry name" value="Winged helix' DNA-binding domain"/>
    <property type="match status" value="1"/>
</dbReference>
<dbReference type="InterPro" id="IPR036390">
    <property type="entry name" value="WH_DNA-bd_sf"/>
</dbReference>
<feature type="binding site" evidence="7">
    <location>
        <position position="96"/>
    </location>
    <ligand>
        <name>Zn(2+)</name>
        <dbReference type="ChEBI" id="CHEBI:29105"/>
    </ligand>
</feature>
<dbReference type="InterPro" id="IPR036388">
    <property type="entry name" value="WH-like_DNA-bd_sf"/>
</dbReference>
<dbReference type="Pfam" id="PF01475">
    <property type="entry name" value="FUR"/>
    <property type="match status" value="1"/>
</dbReference>
<comment type="caution">
    <text evidence="8">The sequence shown here is derived from an EMBL/GenBank/DDBJ whole genome shotgun (WGS) entry which is preliminary data.</text>
</comment>
<dbReference type="InterPro" id="IPR043135">
    <property type="entry name" value="Fur_C"/>
</dbReference>
<keyword evidence="7" id="KW-0479">Metal-binding</keyword>
<dbReference type="STRING" id="706434.HMPREF9429_00621"/>
<keyword evidence="6" id="KW-0804">Transcription</keyword>
<comment type="cofactor">
    <cofactor evidence="7">
        <name>Zn(2+)</name>
        <dbReference type="ChEBI" id="CHEBI:29105"/>
    </cofactor>
    <text evidence="7">Binds 1 zinc ion per subunit.</text>
</comment>
<organism evidence="8 9">
    <name type="scientific">Megasphaera micronuciformis F0359</name>
    <dbReference type="NCBI Taxonomy" id="706434"/>
    <lineage>
        <taxon>Bacteria</taxon>
        <taxon>Bacillati</taxon>
        <taxon>Bacillota</taxon>
        <taxon>Negativicutes</taxon>
        <taxon>Veillonellales</taxon>
        <taxon>Veillonellaceae</taxon>
        <taxon>Megasphaera</taxon>
    </lineage>
</organism>
<evidence type="ECO:0000256" key="4">
    <source>
        <dbReference type="ARBA" id="ARBA00023015"/>
    </source>
</evidence>
<evidence type="ECO:0000256" key="2">
    <source>
        <dbReference type="ARBA" id="ARBA00022491"/>
    </source>
</evidence>
<evidence type="ECO:0000256" key="7">
    <source>
        <dbReference type="PIRSR" id="PIRSR602481-1"/>
    </source>
</evidence>
<comment type="similarity">
    <text evidence="1">Belongs to the Fur family.</text>
</comment>
<keyword evidence="5" id="KW-0238">DNA-binding</keyword>
<feature type="binding site" evidence="7">
    <location>
        <position position="132"/>
    </location>
    <ligand>
        <name>Zn(2+)</name>
        <dbReference type="ChEBI" id="CHEBI:29105"/>
    </ligand>
</feature>
<dbReference type="HOGENOM" id="CLU_096072_4_2_9"/>
<dbReference type="Proteomes" id="UP000003195">
    <property type="component" value="Unassembled WGS sequence"/>
</dbReference>
<dbReference type="Gene3D" id="3.30.1490.190">
    <property type="match status" value="1"/>
</dbReference>
<feature type="binding site" evidence="7">
    <location>
        <position position="93"/>
    </location>
    <ligand>
        <name>Zn(2+)</name>
        <dbReference type="ChEBI" id="CHEBI:29105"/>
    </ligand>
</feature>
<dbReference type="GO" id="GO:0008270">
    <property type="term" value="F:zinc ion binding"/>
    <property type="evidence" value="ECO:0007669"/>
    <property type="project" value="TreeGrafter"/>
</dbReference>
<dbReference type="PANTHER" id="PTHR33202">
    <property type="entry name" value="ZINC UPTAKE REGULATION PROTEIN"/>
    <property type="match status" value="1"/>
</dbReference>
<dbReference type="InterPro" id="IPR002481">
    <property type="entry name" value="FUR"/>
</dbReference>
<keyword evidence="9" id="KW-1185">Reference proteome</keyword>
<accession>E2ZAZ6</accession>
<keyword evidence="3 7" id="KW-0862">Zinc</keyword>
<dbReference type="GO" id="GO:0000976">
    <property type="term" value="F:transcription cis-regulatory region binding"/>
    <property type="evidence" value="ECO:0007669"/>
    <property type="project" value="TreeGrafter"/>
</dbReference>
<dbReference type="Gene3D" id="1.10.10.10">
    <property type="entry name" value="Winged helix-like DNA-binding domain superfamily/Winged helix DNA-binding domain"/>
    <property type="match status" value="1"/>
</dbReference>
<evidence type="ECO:0000256" key="3">
    <source>
        <dbReference type="ARBA" id="ARBA00022833"/>
    </source>
</evidence>